<protein>
    <submittedName>
        <fullName evidence="16">HAD-IC family P-type ATPase</fullName>
    </submittedName>
</protein>
<feature type="domain" description="P-type ATPase A" evidence="14">
    <location>
        <begin position="307"/>
        <end position="402"/>
    </location>
</feature>
<evidence type="ECO:0000256" key="2">
    <source>
        <dbReference type="ARBA" id="ARBA00006024"/>
    </source>
</evidence>
<dbReference type="InterPro" id="IPR059000">
    <property type="entry name" value="ATPase_P-type_domA"/>
</dbReference>
<dbReference type="RefSeq" id="WP_161818505.1">
    <property type="nucleotide sequence ID" value="NZ_JAACJS010000012.1"/>
</dbReference>
<gene>
    <name evidence="16" type="ORF">GWC95_09705</name>
</gene>
<dbReference type="SUPFAM" id="SSF55008">
    <property type="entry name" value="HMA, heavy metal-associated domain"/>
    <property type="match status" value="1"/>
</dbReference>
<sequence>MSAAQIKTATCYHCGDECAGHPIHAHNKDFCCQGCLSVYEILSKSGMCDYYDITKNPGVSRKTLVRKDKFAFLDQKDIVASLISFRDEKETHVTFHLPQIHCSSCLWLLENLHRLNKDVQSCRVNFVKKEATVVFNHRTTSLRGVAELLTGIGYEPYISLQQLSKRSTFFNRGKILKLGVAGFCFGNIMLFSFPEYLGIDIHEGSLVIMFRYLNLLLSLPVLFYSSSEFYLSAWKSLRHGFLNIDAPIVLATLVTFGRSLYEVLSGTGSGYFDSMSGIVFFMLIGRVLQDKTYEQLDFERDYTSFFPIAATRVVNGEEEIVTLPGIRLNDTLLLHHHELVPADGILTRGWAVIDYSFVTGESVPVVKEMGEIVYAGGKQLEGNIEILVIHEVNQGYLTRIWNRSDNTAPKNRNGSFVNLLSRYFTILLFSIAALSACYWYFHAPSAIANVVTSILIVACPCALLLSNTFTNGNILRILGRKGFYLRNAQTIEEIGDVDHIVFDKTGTLTSNREPHIQYDGKPLSALLKKQVTSLAKQSSHPVSRIIAGWLGNNGKMSVLAFKEVPGMGIEGIVEEDLISLGSSFFITGKHEYDATGSCVFLSVEGEHWGTFRISNRYREDVPLLLKNLQKKYSISILSGDNAAELPYLQGLLGMDTHILFNQSPAGKLDYIKDLQSKGHKVMMVGDGLNDAGALKQADAGIAVSDNQNNFTPASDGILKAEALTQLDRFIRMCKANRVIVLSAFIVSILYNIIGLSFAVQAQLSPMIAAVLMPASSLSILLIAYGCSNMVARRLKLAAKTDDNQVFA</sequence>
<dbReference type="PRINTS" id="PR00119">
    <property type="entry name" value="CATATPASE"/>
</dbReference>
<keyword evidence="6 13" id="KW-0812">Transmembrane</keyword>
<feature type="transmembrane region" description="Helical" evidence="13">
    <location>
        <begin position="447"/>
        <end position="466"/>
    </location>
</feature>
<keyword evidence="10 13" id="KW-1133">Transmembrane helix</keyword>
<evidence type="ECO:0000256" key="4">
    <source>
        <dbReference type="ARBA" id="ARBA00022475"/>
    </source>
</evidence>
<evidence type="ECO:0000256" key="9">
    <source>
        <dbReference type="ARBA" id="ARBA00022967"/>
    </source>
</evidence>
<dbReference type="CDD" id="cd00371">
    <property type="entry name" value="HMA"/>
    <property type="match status" value="1"/>
</dbReference>
<evidence type="ECO:0000256" key="12">
    <source>
        <dbReference type="ARBA" id="ARBA00023136"/>
    </source>
</evidence>
<name>A0ABW9ZYD2_9BACT</name>
<dbReference type="InterPro" id="IPR023214">
    <property type="entry name" value="HAD_sf"/>
</dbReference>
<evidence type="ECO:0000256" key="5">
    <source>
        <dbReference type="ARBA" id="ARBA00022553"/>
    </source>
</evidence>
<feature type="transmembrane region" description="Helical" evidence="13">
    <location>
        <begin position="269"/>
        <end position="288"/>
    </location>
</feature>
<dbReference type="PROSITE" id="PS00154">
    <property type="entry name" value="ATPASE_E1_E2"/>
    <property type="match status" value="1"/>
</dbReference>
<feature type="transmembrane region" description="Helical" evidence="13">
    <location>
        <begin position="738"/>
        <end position="759"/>
    </location>
</feature>
<dbReference type="InterPro" id="IPR006121">
    <property type="entry name" value="HMA_dom"/>
</dbReference>
<feature type="domain" description="Putative metal-binding" evidence="15">
    <location>
        <begin position="10"/>
        <end position="84"/>
    </location>
</feature>
<dbReference type="InterPro" id="IPR008250">
    <property type="entry name" value="ATPase_P-typ_transduc_dom_A_sf"/>
</dbReference>
<dbReference type="InterPro" id="IPR036163">
    <property type="entry name" value="HMA_dom_sf"/>
</dbReference>
<evidence type="ECO:0000256" key="11">
    <source>
        <dbReference type="ARBA" id="ARBA00023065"/>
    </source>
</evidence>
<keyword evidence="17" id="KW-1185">Reference proteome</keyword>
<dbReference type="SUPFAM" id="SSF81653">
    <property type="entry name" value="Calcium ATPase, transduction domain A"/>
    <property type="match status" value="1"/>
</dbReference>
<comment type="similarity">
    <text evidence="2">Belongs to the cation transport ATPase (P-type) (TC 3.A.3) family. Type IB subfamily.</text>
</comment>
<dbReference type="InterPro" id="IPR023298">
    <property type="entry name" value="ATPase_P-typ_TM_dom_sf"/>
</dbReference>
<reference evidence="16 17" key="1">
    <citation type="submission" date="2020-01" db="EMBL/GenBank/DDBJ databases">
        <title>Genome analysis.</title>
        <authorList>
            <person name="Wu S."/>
            <person name="Wang G."/>
        </authorList>
    </citation>
    <scope>NUCLEOTIDE SEQUENCE [LARGE SCALE GENOMIC DNA]</scope>
    <source>
        <strain evidence="16 17">SYL130</strain>
    </source>
</reference>
<evidence type="ECO:0000256" key="3">
    <source>
        <dbReference type="ARBA" id="ARBA00022448"/>
    </source>
</evidence>
<keyword evidence="12 13" id="KW-0472">Membrane</keyword>
<keyword evidence="7" id="KW-0479">Metal-binding</keyword>
<dbReference type="InterPro" id="IPR023299">
    <property type="entry name" value="ATPase_P-typ_cyto_dom_N"/>
</dbReference>
<feature type="transmembrane region" description="Helical" evidence="13">
    <location>
        <begin position="237"/>
        <end position="257"/>
    </location>
</feature>
<keyword evidence="3" id="KW-0813">Transport</keyword>
<evidence type="ECO:0000259" key="15">
    <source>
        <dbReference type="Pfam" id="PF12156"/>
    </source>
</evidence>
<dbReference type="Pfam" id="PF00702">
    <property type="entry name" value="Hydrolase"/>
    <property type="match status" value="1"/>
</dbReference>
<dbReference type="Gene3D" id="3.40.1110.10">
    <property type="entry name" value="Calcium-transporting ATPase, cytoplasmic domain N"/>
    <property type="match status" value="1"/>
</dbReference>
<evidence type="ECO:0000313" key="17">
    <source>
        <dbReference type="Proteomes" id="UP000753802"/>
    </source>
</evidence>
<keyword evidence="8" id="KW-0460">Magnesium</keyword>
<dbReference type="PANTHER" id="PTHR43520">
    <property type="entry name" value="ATP7, ISOFORM B"/>
    <property type="match status" value="1"/>
</dbReference>
<dbReference type="Gene3D" id="3.30.70.100">
    <property type="match status" value="1"/>
</dbReference>
<dbReference type="InterPro" id="IPR021993">
    <property type="entry name" value="ATPase-cat-bd"/>
</dbReference>
<comment type="caution">
    <text evidence="16">The sequence shown here is derived from an EMBL/GenBank/DDBJ whole genome shotgun (WGS) entry which is preliminary data.</text>
</comment>
<dbReference type="Pfam" id="PF12156">
    <property type="entry name" value="ATPase-cat_bd"/>
    <property type="match status" value="1"/>
</dbReference>
<comment type="subcellular location">
    <subcellularLocation>
        <location evidence="1">Cell membrane</location>
        <topology evidence="1">Multi-pass membrane protein</topology>
    </subcellularLocation>
</comment>
<evidence type="ECO:0000256" key="10">
    <source>
        <dbReference type="ARBA" id="ARBA00022989"/>
    </source>
</evidence>
<evidence type="ECO:0000313" key="16">
    <source>
        <dbReference type="EMBL" id="NCI50198.1"/>
    </source>
</evidence>
<dbReference type="InterPro" id="IPR001757">
    <property type="entry name" value="P_typ_ATPase"/>
</dbReference>
<dbReference type="InterPro" id="IPR036412">
    <property type="entry name" value="HAD-like_sf"/>
</dbReference>
<feature type="transmembrane region" description="Helical" evidence="13">
    <location>
        <begin position="420"/>
        <end position="441"/>
    </location>
</feature>
<evidence type="ECO:0000256" key="1">
    <source>
        <dbReference type="ARBA" id="ARBA00004651"/>
    </source>
</evidence>
<keyword evidence="5" id="KW-0597">Phosphoprotein</keyword>
<organism evidence="16 17">
    <name type="scientific">Sediminibacterium roseum</name>
    <dbReference type="NCBI Taxonomy" id="1978412"/>
    <lineage>
        <taxon>Bacteria</taxon>
        <taxon>Pseudomonadati</taxon>
        <taxon>Bacteroidota</taxon>
        <taxon>Chitinophagia</taxon>
        <taxon>Chitinophagales</taxon>
        <taxon>Chitinophagaceae</taxon>
        <taxon>Sediminibacterium</taxon>
    </lineage>
</organism>
<keyword evidence="11" id="KW-0406">Ion transport</keyword>
<accession>A0ABW9ZYD2</accession>
<dbReference type="SUPFAM" id="SSF81665">
    <property type="entry name" value="Calcium ATPase, transmembrane domain M"/>
    <property type="match status" value="1"/>
</dbReference>
<proteinExistence type="inferred from homology"/>
<feature type="transmembrane region" description="Helical" evidence="13">
    <location>
        <begin position="205"/>
        <end position="225"/>
    </location>
</feature>
<dbReference type="NCBIfam" id="TIGR01494">
    <property type="entry name" value="ATPase_P-type"/>
    <property type="match status" value="1"/>
</dbReference>
<dbReference type="PANTHER" id="PTHR43520:SF5">
    <property type="entry name" value="CATION-TRANSPORTING P-TYPE ATPASE-RELATED"/>
    <property type="match status" value="1"/>
</dbReference>
<dbReference type="Proteomes" id="UP000753802">
    <property type="component" value="Unassembled WGS sequence"/>
</dbReference>
<dbReference type="InterPro" id="IPR018303">
    <property type="entry name" value="ATPase_P-typ_P_site"/>
</dbReference>
<evidence type="ECO:0000256" key="8">
    <source>
        <dbReference type="ARBA" id="ARBA00022842"/>
    </source>
</evidence>
<evidence type="ECO:0000256" key="6">
    <source>
        <dbReference type="ARBA" id="ARBA00022692"/>
    </source>
</evidence>
<dbReference type="EMBL" id="JAACJS010000012">
    <property type="protein sequence ID" value="NCI50198.1"/>
    <property type="molecule type" value="Genomic_DNA"/>
</dbReference>
<dbReference type="Gene3D" id="3.40.50.1000">
    <property type="entry name" value="HAD superfamily/HAD-like"/>
    <property type="match status" value="1"/>
</dbReference>
<evidence type="ECO:0000259" key="14">
    <source>
        <dbReference type="Pfam" id="PF00122"/>
    </source>
</evidence>
<dbReference type="SUPFAM" id="SSF56784">
    <property type="entry name" value="HAD-like"/>
    <property type="match status" value="1"/>
</dbReference>
<dbReference type="Pfam" id="PF00122">
    <property type="entry name" value="E1-E2_ATPase"/>
    <property type="match status" value="1"/>
</dbReference>
<feature type="transmembrane region" description="Helical" evidence="13">
    <location>
        <begin position="175"/>
        <end position="193"/>
    </location>
</feature>
<dbReference type="Gene3D" id="2.70.150.10">
    <property type="entry name" value="Calcium-transporting ATPase, cytoplasmic transduction domain A"/>
    <property type="match status" value="1"/>
</dbReference>
<evidence type="ECO:0000256" key="7">
    <source>
        <dbReference type="ARBA" id="ARBA00022723"/>
    </source>
</evidence>
<keyword evidence="9" id="KW-1278">Translocase</keyword>
<feature type="transmembrane region" description="Helical" evidence="13">
    <location>
        <begin position="765"/>
        <end position="786"/>
    </location>
</feature>
<evidence type="ECO:0000256" key="13">
    <source>
        <dbReference type="SAM" id="Phobius"/>
    </source>
</evidence>
<keyword evidence="4" id="KW-1003">Cell membrane</keyword>